<evidence type="ECO:0000256" key="1">
    <source>
        <dbReference type="SAM" id="MobiDB-lite"/>
    </source>
</evidence>
<keyword evidence="3" id="KW-1185">Reference proteome</keyword>
<feature type="compositionally biased region" description="Polar residues" evidence="1">
    <location>
        <begin position="22"/>
        <end position="33"/>
    </location>
</feature>
<reference evidence="2 3" key="1">
    <citation type="submission" date="2018-11" db="EMBL/GenBank/DDBJ databases">
        <authorList>
            <consortium name="Pathogen Informatics"/>
        </authorList>
    </citation>
    <scope>NUCLEOTIDE SEQUENCE [LARGE SCALE GENOMIC DNA]</scope>
</reference>
<evidence type="ECO:0000313" key="3">
    <source>
        <dbReference type="Proteomes" id="UP000267096"/>
    </source>
</evidence>
<evidence type="ECO:0000313" key="2">
    <source>
        <dbReference type="EMBL" id="VDK26994.1"/>
    </source>
</evidence>
<protein>
    <submittedName>
        <fullName evidence="2">Uncharacterized protein</fullName>
    </submittedName>
</protein>
<organism evidence="2 3">
    <name type="scientific">Anisakis simplex</name>
    <name type="common">Herring worm</name>
    <dbReference type="NCBI Taxonomy" id="6269"/>
    <lineage>
        <taxon>Eukaryota</taxon>
        <taxon>Metazoa</taxon>
        <taxon>Ecdysozoa</taxon>
        <taxon>Nematoda</taxon>
        <taxon>Chromadorea</taxon>
        <taxon>Rhabditida</taxon>
        <taxon>Spirurina</taxon>
        <taxon>Ascaridomorpha</taxon>
        <taxon>Ascaridoidea</taxon>
        <taxon>Anisakidae</taxon>
        <taxon>Anisakis</taxon>
        <taxon>Anisakis simplex complex</taxon>
    </lineage>
</organism>
<gene>
    <name evidence="2" type="ORF">ASIM_LOCUS6416</name>
</gene>
<feature type="region of interest" description="Disordered" evidence="1">
    <location>
        <begin position="22"/>
        <end position="46"/>
    </location>
</feature>
<proteinExistence type="predicted"/>
<accession>A0A3P6Q1Q4</accession>
<dbReference type="EMBL" id="UYRR01013903">
    <property type="protein sequence ID" value="VDK26994.1"/>
    <property type="molecule type" value="Genomic_DNA"/>
</dbReference>
<name>A0A3P6Q1Q4_ANISI</name>
<dbReference type="AlphaFoldDB" id="A0A3P6Q1Q4"/>
<sequence>MFHTESSKCLLESTGFENHSNENLLYSTNQGNNMAHGCNGDVMKHQ</sequence>
<dbReference type="Proteomes" id="UP000267096">
    <property type="component" value="Unassembled WGS sequence"/>
</dbReference>